<dbReference type="Proteomes" id="UP000196036">
    <property type="component" value="Unassembled WGS sequence"/>
</dbReference>
<dbReference type="Proteomes" id="UP000283369">
    <property type="component" value="Unassembled WGS sequence"/>
</dbReference>
<dbReference type="InterPro" id="IPR008792">
    <property type="entry name" value="PQQD"/>
</dbReference>
<gene>
    <name evidence="1" type="ORF">B5E52_11810</name>
    <name evidence="2" type="ORF">DWW25_01370</name>
</gene>
<evidence type="ECO:0000313" key="2">
    <source>
        <dbReference type="EMBL" id="RGV18981.1"/>
    </source>
</evidence>
<proteinExistence type="predicted"/>
<dbReference type="Pfam" id="PF05402">
    <property type="entry name" value="PqqD"/>
    <property type="match status" value="1"/>
</dbReference>
<evidence type="ECO:0000313" key="1">
    <source>
        <dbReference type="EMBL" id="OUQ67989.1"/>
    </source>
</evidence>
<dbReference type="RefSeq" id="WP_008020996.1">
    <property type="nucleotide sequence ID" value="NZ_CP045612.1"/>
</dbReference>
<name>A0A1Y4VD44_9BACE</name>
<dbReference type="Gene3D" id="1.10.10.1150">
    <property type="entry name" value="Coenzyme PQQ synthesis protein D (PqqD)"/>
    <property type="match status" value="1"/>
</dbReference>
<evidence type="ECO:0000313" key="3">
    <source>
        <dbReference type="Proteomes" id="UP000196036"/>
    </source>
</evidence>
<accession>A0A1Y4VD44</accession>
<organism evidence="1 3">
    <name type="scientific">Bacteroides xylanisolvens</name>
    <dbReference type="NCBI Taxonomy" id="371601"/>
    <lineage>
        <taxon>Bacteria</taxon>
        <taxon>Pseudomonadati</taxon>
        <taxon>Bacteroidota</taxon>
        <taxon>Bacteroidia</taxon>
        <taxon>Bacteroidales</taxon>
        <taxon>Bacteroidaceae</taxon>
        <taxon>Bacteroides</taxon>
    </lineage>
</organism>
<protein>
    <submittedName>
        <fullName evidence="1">PqqD family protein</fullName>
    </submittedName>
</protein>
<reference evidence="2 4" key="3">
    <citation type="submission" date="2018-08" db="EMBL/GenBank/DDBJ databases">
        <title>A genome reference for cultivated species of the human gut microbiota.</title>
        <authorList>
            <person name="Zou Y."/>
            <person name="Xue W."/>
            <person name="Luo G."/>
        </authorList>
    </citation>
    <scope>NUCLEOTIDE SEQUENCE [LARGE SCALE GENOMIC DNA]</scope>
    <source>
        <strain evidence="2 4">AF14-7</strain>
    </source>
</reference>
<dbReference type="EMBL" id="QRYV01000002">
    <property type="protein sequence ID" value="RGV18981.1"/>
    <property type="molecule type" value="Genomic_DNA"/>
</dbReference>
<reference evidence="3" key="1">
    <citation type="submission" date="2017-04" db="EMBL/GenBank/DDBJ databases">
        <title>Function of individual gut microbiota members based on whole genome sequencing of pure cultures obtained from chicken caecum.</title>
        <authorList>
            <person name="Medvecky M."/>
            <person name="Cejkova D."/>
            <person name="Polansky O."/>
            <person name="Karasova D."/>
            <person name="Kubasova T."/>
            <person name="Cizek A."/>
            <person name="Rychlik I."/>
        </authorList>
    </citation>
    <scope>NUCLEOTIDE SEQUENCE [LARGE SCALE GENOMIC DNA]</scope>
    <source>
        <strain evidence="3">An109</strain>
    </source>
</reference>
<comment type="caution">
    <text evidence="1">The sequence shown here is derived from an EMBL/GenBank/DDBJ whole genome shotgun (WGS) entry which is preliminary data.</text>
</comment>
<reference evidence="1" key="2">
    <citation type="journal article" date="2018" name="BMC Genomics">
        <title>Whole genome sequencing and function prediction of 133 gut anaerobes isolated from chicken caecum in pure cultures.</title>
        <authorList>
            <person name="Medvecky M."/>
            <person name="Cejkova D."/>
            <person name="Polansky O."/>
            <person name="Karasova D."/>
            <person name="Kubasova T."/>
            <person name="Cizek A."/>
            <person name="Rychlik I."/>
        </authorList>
    </citation>
    <scope>NUCLEOTIDE SEQUENCE</scope>
    <source>
        <strain evidence="1">An109</strain>
    </source>
</reference>
<dbReference type="EMBL" id="NFLW01000021">
    <property type="protein sequence ID" value="OUQ67989.1"/>
    <property type="molecule type" value="Genomic_DNA"/>
</dbReference>
<evidence type="ECO:0000313" key="4">
    <source>
        <dbReference type="Proteomes" id="UP000283369"/>
    </source>
</evidence>
<sequence length="124" mass="14608">MAAKEKINLLEVIPCRSEHITAEREGETIVLSFPRFKYPWMQRFLVPKGMSKELHVKLEEHGTAVWELIDGKRNVREIIEKLADHFQYEEGYESRVSAYLSQMQKDGFIKLVIPVVYRNLLLFI</sequence>
<dbReference type="AlphaFoldDB" id="A0A1Y4VD44"/>
<dbReference type="InterPro" id="IPR041881">
    <property type="entry name" value="PqqD_sf"/>
</dbReference>